<dbReference type="InParanoid" id="A0A423Q1E4"/>
<dbReference type="PANTHER" id="PTHR21327">
    <property type="entry name" value="GTP CYCLOHYDROLASE II-RELATED"/>
    <property type="match status" value="1"/>
</dbReference>
<dbReference type="RefSeq" id="WP_123656900.1">
    <property type="nucleotide sequence ID" value="NZ_AYKG01000002.1"/>
</dbReference>
<comment type="function">
    <text evidence="1 10 11">Catalyzes the conversion of D-ribulose 5-phosphate to formate and 3,4-dihydroxy-2-butanone 4-phosphate.</text>
</comment>
<comment type="cofactor">
    <cofactor evidence="10 11">
        <name>Mg(2+)</name>
        <dbReference type="ChEBI" id="CHEBI:18420"/>
    </cofactor>
    <cofactor evidence="10 11">
        <name>Mn(2+)</name>
        <dbReference type="ChEBI" id="CHEBI:29035"/>
    </cofactor>
    <text evidence="10 11">Binds 2 divalent metal cations per subunit. Magnesium or manganese.</text>
</comment>
<dbReference type="FunCoup" id="A0A423Q1E4">
    <property type="interactions" value="432"/>
</dbReference>
<dbReference type="GO" id="GO:0008686">
    <property type="term" value="F:3,4-dihydroxy-2-butanone-4-phosphate synthase activity"/>
    <property type="evidence" value="ECO:0007669"/>
    <property type="project" value="UniProtKB-UniRule"/>
</dbReference>
<feature type="binding site" evidence="10">
    <location>
        <position position="152"/>
    </location>
    <ligand>
        <name>Mg(2+)</name>
        <dbReference type="ChEBI" id="CHEBI:18420"/>
        <label>2</label>
    </ligand>
</feature>
<dbReference type="GO" id="GO:0030145">
    <property type="term" value="F:manganese ion binding"/>
    <property type="evidence" value="ECO:0007669"/>
    <property type="project" value="UniProtKB-UniRule"/>
</dbReference>
<evidence type="ECO:0000256" key="2">
    <source>
        <dbReference type="ARBA" id="ARBA00004904"/>
    </source>
</evidence>
<evidence type="ECO:0000256" key="9">
    <source>
        <dbReference type="ARBA" id="ARBA00023239"/>
    </source>
</evidence>
<comment type="similarity">
    <text evidence="10 11">Belongs to the DHBP synthase family.</text>
</comment>
<feature type="binding site" evidence="10">
    <location>
        <position position="37"/>
    </location>
    <ligand>
        <name>Mg(2+)</name>
        <dbReference type="ChEBI" id="CHEBI:18420"/>
        <label>2</label>
    </ligand>
</feature>
<dbReference type="Proteomes" id="UP000285310">
    <property type="component" value="Unassembled WGS sequence"/>
</dbReference>
<feature type="binding site" evidence="10">
    <location>
        <position position="41"/>
    </location>
    <ligand>
        <name>D-ribulose 5-phosphate</name>
        <dbReference type="ChEBI" id="CHEBI:58121"/>
    </ligand>
</feature>
<proteinExistence type="inferred from homology"/>
<dbReference type="GO" id="GO:0009231">
    <property type="term" value="P:riboflavin biosynthetic process"/>
    <property type="evidence" value="ECO:0007669"/>
    <property type="project" value="UniProtKB-UniRule"/>
</dbReference>
<dbReference type="Gene3D" id="3.90.870.10">
    <property type="entry name" value="DHBP synthase"/>
    <property type="match status" value="1"/>
</dbReference>
<keyword evidence="8 10" id="KW-0464">Manganese</keyword>
<evidence type="ECO:0000256" key="10">
    <source>
        <dbReference type="HAMAP-Rule" id="MF_00180"/>
    </source>
</evidence>
<keyword evidence="13" id="KW-1185">Reference proteome</keyword>
<dbReference type="GO" id="GO:0000287">
    <property type="term" value="F:magnesium ion binding"/>
    <property type="evidence" value="ECO:0007669"/>
    <property type="project" value="UniProtKB-UniRule"/>
</dbReference>
<dbReference type="EMBL" id="AYKG01000002">
    <property type="protein sequence ID" value="ROO32327.1"/>
    <property type="molecule type" value="Genomic_DNA"/>
</dbReference>
<keyword evidence="5 10" id="KW-0686">Riboflavin biosynthesis</keyword>
<dbReference type="HAMAP" id="MF_00180">
    <property type="entry name" value="RibB"/>
    <property type="match status" value="1"/>
</dbReference>
<dbReference type="AlphaFoldDB" id="A0A423Q1E4"/>
<dbReference type="EC" id="4.1.99.12" evidence="3 10"/>
<comment type="subunit">
    <text evidence="10 11">Homodimer.</text>
</comment>
<dbReference type="PANTHER" id="PTHR21327:SF38">
    <property type="entry name" value="3,4-DIHYDROXY-2-BUTANONE 4-PHOSPHATE SYNTHASE"/>
    <property type="match status" value="1"/>
</dbReference>
<protein>
    <recommendedName>
        <fullName evidence="4 10">3,4-dihydroxy-2-butanone 4-phosphate synthase</fullName>
        <shortName evidence="10 11">DHBP synthase</shortName>
        <ecNumber evidence="3 10">4.1.99.12</ecNumber>
    </recommendedName>
</protein>
<dbReference type="InterPro" id="IPR000422">
    <property type="entry name" value="DHBP_synthase_RibB"/>
</dbReference>
<feature type="binding site" evidence="10">
    <location>
        <begin position="149"/>
        <end position="153"/>
    </location>
    <ligand>
        <name>D-ribulose 5-phosphate</name>
        <dbReference type="ChEBI" id="CHEBI:58121"/>
    </ligand>
</feature>
<evidence type="ECO:0000256" key="3">
    <source>
        <dbReference type="ARBA" id="ARBA00012153"/>
    </source>
</evidence>
<keyword evidence="6 10" id="KW-0479">Metal-binding</keyword>
<evidence type="ECO:0000256" key="8">
    <source>
        <dbReference type="ARBA" id="ARBA00023211"/>
    </source>
</evidence>
<evidence type="ECO:0000256" key="11">
    <source>
        <dbReference type="RuleBase" id="RU003843"/>
    </source>
</evidence>
<dbReference type="UniPathway" id="UPA00275">
    <property type="reaction ID" value="UER00399"/>
</dbReference>
<keyword evidence="7 10" id="KW-0460">Magnesium</keyword>
<gene>
    <name evidence="10" type="primary">ribB</name>
    <name evidence="12" type="ORF">SAJA_01575</name>
</gene>
<evidence type="ECO:0000256" key="5">
    <source>
        <dbReference type="ARBA" id="ARBA00022619"/>
    </source>
</evidence>
<evidence type="ECO:0000313" key="13">
    <source>
        <dbReference type="Proteomes" id="UP000285310"/>
    </source>
</evidence>
<name>A0A423Q1E4_9GAMM</name>
<feature type="binding site" evidence="10">
    <location>
        <begin position="36"/>
        <end position="37"/>
    </location>
    <ligand>
        <name>D-ribulose 5-phosphate</name>
        <dbReference type="ChEBI" id="CHEBI:58121"/>
    </ligand>
</feature>
<dbReference type="InterPro" id="IPR017945">
    <property type="entry name" value="DHBP_synth_RibB-like_a/b_dom"/>
</dbReference>
<comment type="pathway">
    <text evidence="2 10 11">Cofactor biosynthesis; riboflavin biosynthesis; 2-hydroxy-3-oxobutyl phosphate from D-ribulose 5-phosphate: step 1/1.</text>
</comment>
<feature type="site" description="Essential for catalytic activity" evidence="10">
    <location>
        <position position="173"/>
    </location>
</feature>
<keyword evidence="9 10" id="KW-0456">Lyase</keyword>
<dbReference type="Pfam" id="PF00926">
    <property type="entry name" value="DHBP_synthase"/>
    <property type="match status" value="1"/>
</dbReference>
<feature type="site" description="Essential for catalytic activity" evidence="10">
    <location>
        <position position="135"/>
    </location>
</feature>
<feature type="binding site" evidence="10">
    <location>
        <position position="37"/>
    </location>
    <ligand>
        <name>Mg(2+)</name>
        <dbReference type="ChEBI" id="CHEBI:18420"/>
        <label>1</label>
    </ligand>
</feature>
<organism evidence="12 13">
    <name type="scientific">Salinisphaera japonica YTM-1</name>
    <dbReference type="NCBI Taxonomy" id="1209778"/>
    <lineage>
        <taxon>Bacteria</taxon>
        <taxon>Pseudomonadati</taxon>
        <taxon>Pseudomonadota</taxon>
        <taxon>Gammaproteobacteria</taxon>
        <taxon>Salinisphaerales</taxon>
        <taxon>Salinisphaeraceae</taxon>
        <taxon>Salinisphaera</taxon>
    </lineage>
</organism>
<evidence type="ECO:0000256" key="4">
    <source>
        <dbReference type="ARBA" id="ARBA00018836"/>
    </source>
</evidence>
<dbReference type="NCBIfam" id="TIGR00506">
    <property type="entry name" value="ribB"/>
    <property type="match status" value="1"/>
</dbReference>
<evidence type="ECO:0000313" key="12">
    <source>
        <dbReference type="EMBL" id="ROO32327.1"/>
    </source>
</evidence>
<sequence length="214" mass="22784">MSDHPHHDFSDFPRIAAAVAAYRTGQPVLLLDDSDRENEADIVAAAENLSLDTMVKMIRDGSGIVCVCFLPDDVDALGLRQMVENNQSKNHTGFTVSIEAATGVTTGVSAADRLVTIESAMGALDGTAEIVSPGHIFPLRASRNGVLDRRGHTEGSIDIARLAGMRPAAVLCELMNPDGTMAGNAAIQAYAQRHGMPVLTIDELARYRMTLTPA</sequence>
<dbReference type="SUPFAM" id="SSF55821">
    <property type="entry name" value="YrdC/RibB"/>
    <property type="match status" value="1"/>
</dbReference>
<dbReference type="OrthoDB" id="9793111at2"/>
<evidence type="ECO:0000256" key="7">
    <source>
        <dbReference type="ARBA" id="ARBA00022842"/>
    </source>
</evidence>
<comment type="catalytic activity">
    <reaction evidence="10 11">
        <text>D-ribulose 5-phosphate = (2S)-2-hydroxy-3-oxobutyl phosphate + formate + H(+)</text>
        <dbReference type="Rhea" id="RHEA:18457"/>
        <dbReference type="ChEBI" id="CHEBI:15378"/>
        <dbReference type="ChEBI" id="CHEBI:15740"/>
        <dbReference type="ChEBI" id="CHEBI:58121"/>
        <dbReference type="ChEBI" id="CHEBI:58830"/>
        <dbReference type="EC" id="4.1.99.12"/>
    </reaction>
</comment>
<reference evidence="12 13" key="1">
    <citation type="submission" date="2013-10" db="EMBL/GenBank/DDBJ databases">
        <title>Salinisphaera japonica YTM-1 Genome Sequencing.</title>
        <authorList>
            <person name="Lai Q."/>
            <person name="Li C."/>
            <person name="Shao Z."/>
        </authorList>
    </citation>
    <scope>NUCLEOTIDE SEQUENCE [LARGE SCALE GENOMIC DNA]</scope>
    <source>
        <strain evidence="12 13">YTM-1</strain>
    </source>
</reference>
<evidence type="ECO:0000256" key="6">
    <source>
        <dbReference type="ARBA" id="ARBA00022723"/>
    </source>
</evidence>
<accession>A0A423Q1E4</accession>
<dbReference type="GO" id="GO:0005829">
    <property type="term" value="C:cytosol"/>
    <property type="evidence" value="ECO:0007669"/>
    <property type="project" value="TreeGrafter"/>
</dbReference>
<comment type="caution">
    <text evidence="12">The sequence shown here is derived from an EMBL/GenBank/DDBJ whole genome shotgun (WGS) entry which is preliminary data.</text>
</comment>
<evidence type="ECO:0000256" key="1">
    <source>
        <dbReference type="ARBA" id="ARBA00002284"/>
    </source>
</evidence>